<accession>A0A1H8F0D0</accession>
<keyword evidence="3" id="KW-1185">Reference proteome</keyword>
<dbReference type="RefSeq" id="WP_075011253.1">
    <property type="nucleotide sequence ID" value="NZ_FOAP01000035.1"/>
</dbReference>
<evidence type="ECO:0000313" key="2">
    <source>
        <dbReference type="EMBL" id="SEN24458.1"/>
    </source>
</evidence>
<dbReference type="Proteomes" id="UP000182719">
    <property type="component" value="Unassembled WGS sequence"/>
</dbReference>
<dbReference type="OrthoDB" id="5490531at2"/>
<protein>
    <recommendedName>
        <fullName evidence="4">Lipoprotein</fullName>
    </recommendedName>
</protein>
<reference evidence="3" key="1">
    <citation type="submission" date="2016-10" db="EMBL/GenBank/DDBJ databases">
        <authorList>
            <person name="Varghese N."/>
            <person name="Submissions S."/>
        </authorList>
    </citation>
    <scope>NUCLEOTIDE SEQUENCE [LARGE SCALE GENOMIC DNA]</scope>
    <source>
        <strain evidence="3">DSM 17044</strain>
    </source>
</reference>
<evidence type="ECO:0000256" key="1">
    <source>
        <dbReference type="SAM" id="MobiDB-lite"/>
    </source>
</evidence>
<sequence>MLRRLAVASVLVTAACAGQQKPAAGSAPVSKEERTRISNQPSFDVATCKPHPVTLLQPPNQVYLVGALISARPQIMECLVGPASRSGAESTQVTVKTRLTPTEAAHAVSGTNLTPEGQKCIQDAINAHVPVQPLAQGAQPLEATAEFIHERNNRTTVTMGLNEGSDFSAAVRLAQPQWCECYATYATQAPPLLNARIKLTQASQTPAEVTFEPSGSTEGDQLAACLKEKIAALPAKTTSQELTFPYRFVHFNSQATEASASMPADLRFLQQELVRNQRTANTALAIGARENAAAVYEVLANKYRENPRKNYTLIPQLREKCAALETAAQAWVTAVEAQLAGDQQTLTLIQELKAKDPAWTDAETAAQTALGKTQADLQTAQKGRQDDANVCKPLK</sequence>
<dbReference type="PROSITE" id="PS51257">
    <property type="entry name" value="PROKAR_LIPOPROTEIN"/>
    <property type="match status" value="1"/>
</dbReference>
<proteinExistence type="predicted"/>
<dbReference type="EMBL" id="FOAP01000035">
    <property type="protein sequence ID" value="SEN24458.1"/>
    <property type="molecule type" value="Genomic_DNA"/>
</dbReference>
<evidence type="ECO:0000313" key="3">
    <source>
        <dbReference type="Proteomes" id="UP000182719"/>
    </source>
</evidence>
<organism evidence="2 3">
    <name type="scientific">Stigmatella aurantiaca</name>
    <dbReference type="NCBI Taxonomy" id="41"/>
    <lineage>
        <taxon>Bacteria</taxon>
        <taxon>Pseudomonadati</taxon>
        <taxon>Myxococcota</taxon>
        <taxon>Myxococcia</taxon>
        <taxon>Myxococcales</taxon>
        <taxon>Cystobacterineae</taxon>
        <taxon>Archangiaceae</taxon>
        <taxon>Stigmatella</taxon>
    </lineage>
</organism>
<name>A0A1H8F0D0_STIAU</name>
<dbReference type="AlphaFoldDB" id="A0A1H8F0D0"/>
<evidence type="ECO:0008006" key="4">
    <source>
        <dbReference type="Google" id="ProtNLM"/>
    </source>
</evidence>
<gene>
    <name evidence="2" type="ORF">SAMN05444354_13517</name>
</gene>
<feature type="region of interest" description="Disordered" evidence="1">
    <location>
        <begin position="376"/>
        <end position="395"/>
    </location>
</feature>